<dbReference type="SUPFAM" id="SSF53067">
    <property type="entry name" value="Actin-like ATPase domain"/>
    <property type="match status" value="2"/>
</dbReference>
<proteinExistence type="predicted"/>
<dbReference type="Gene3D" id="1.20.58.2240">
    <property type="match status" value="1"/>
</dbReference>
<keyword evidence="1" id="KW-0808">Transferase</keyword>
<reference evidence="5" key="1">
    <citation type="journal article" date="2015" name="PLoS Genet.">
        <title>Genome Sequence and Transcriptome Analyses of Chrysochromulina tobin: Metabolic Tools for Enhanced Algal Fitness in the Prominent Order Prymnesiales (Haptophyceae).</title>
        <authorList>
            <person name="Hovde B.T."/>
            <person name="Deodato C.R."/>
            <person name="Hunsperger H.M."/>
            <person name="Ryken S.A."/>
            <person name="Yost W."/>
            <person name="Jha R.K."/>
            <person name="Patterson J."/>
            <person name="Monnat R.J. Jr."/>
            <person name="Barlow S.B."/>
            <person name="Starkenburg S.R."/>
            <person name="Cattolico R.A."/>
        </authorList>
    </citation>
    <scope>NUCLEOTIDE SEQUENCE</scope>
    <source>
        <strain evidence="5">CCMP291</strain>
    </source>
</reference>
<comment type="caution">
    <text evidence="4">The sequence shown here is derived from an EMBL/GenBank/DDBJ whole genome shotgun (WGS) entry which is preliminary data.</text>
</comment>
<keyword evidence="2 4" id="KW-0418">Kinase</keyword>
<feature type="domain" description="Carbohydrate kinase FGGY C-terminal" evidence="3">
    <location>
        <begin position="143"/>
        <end position="292"/>
    </location>
</feature>
<dbReference type="PANTHER" id="PTHR43435">
    <property type="entry name" value="RIBULOKINASE"/>
    <property type="match status" value="1"/>
</dbReference>
<protein>
    <submittedName>
        <fullName evidence="4">Fggy-family pentulose kinase</fullName>
    </submittedName>
</protein>
<dbReference type="Pfam" id="PF02782">
    <property type="entry name" value="FGGY_C"/>
    <property type="match status" value="1"/>
</dbReference>
<evidence type="ECO:0000256" key="2">
    <source>
        <dbReference type="ARBA" id="ARBA00022777"/>
    </source>
</evidence>
<dbReference type="AlphaFoldDB" id="A0A0M0JB17"/>
<dbReference type="GO" id="GO:0019321">
    <property type="term" value="P:pentose metabolic process"/>
    <property type="evidence" value="ECO:0007669"/>
    <property type="project" value="TreeGrafter"/>
</dbReference>
<dbReference type="GO" id="GO:0005737">
    <property type="term" value="C:cytoplasm"/>
    <property type="evidence" value="ECO:0007669"/>
    <property type="project" value="TreeGrafter"/>
</dbReference>
<dbReference type="Proteomes" id="UP000037460">
    <property type="component" value="Unassembled WGS sequence"/>
</dbReference>
<evidence type="ECO:0000313" key="4">
    <source>
        <dbReference type="EMBL" id="KOO23789.1"/>
    </source>
</evidence>
<sequence length="350" mass="36576">MEVPKMLWLKQHLPDAFARVISGGKFLDLPDYLTYRATDCTDDVRSLCTVVCKWNYDANGEGTGVGFDRNFLGSVGFADNELSDYTIGARVAAPGEPVAGGLGPKAAADFGLLAGTALAVGMIDAHAGGIGCLGAKLNAYSELEELARARGVPPTIALNERLKEMASAAGTSVAVLARDVHVTPDALGNRSPLADPLMRAAVVGLGLSATLDDLAFLYLAAVQALAYQTRHIIEAMEEAGHPPITSVIACGGLSKNVLYVSTHADVLGRTIYLPVQDEAVLLGAAILGTVAAGAHPSIAVAMERMSAVGTTVRPGGGEGGGDVELHERKYRVFRKMTEDQRAYRNIMAGG</sequence>
<accession>A0A0M0JB17</accession>
<evidence type="ECO:0000256" key="1">
    <source>
        <dbReference type="ARBA" id="ARBA00022679"/>
    </source>
</evidence>
<organism evidence="4 5">
    <name type="scientific">Chrysochromulina tobinii</name>
    <dbReference type="NCBI Taxonomy" id="1460289"/>
    <lineage>
        <taxon>Eukaryota</taxon>
        <taxon>Haptista</taxon>
        <taxon>Haptophyta</taxon>
        <taxon>Prymnesiophyceae</taxon>
        <taxon>Prymnesiales</taxon>
        <taxon>Chrysochromulinaceae</taxon>
        <taxon>Chrysochromulina</taxon>
    </lineage>
</organism>
<gene>
    <name evidence="4" type="ORF">Ctob_002971</name>
</gene>
<evidence type="ECO:0000313" key="5">
    <source>
        <dbReference type="Proteomes" id="UP000037460"/>
    </source>
</evidence>
<dbReference type="InterPro" id="IPR043129">
    <property type="entry name" value="ATPase_NBD"/>
</dbReference>
<dbReference type="Gene3D" id="3.30.420.40">
    <property type="match status" value="1"/>
</dbReference>
<name>A0A0M0JB17_9EUKA</name>
<keyword evidence="5" id="KW-1185">Reference proteome</keyword>
<evidence type="ECO:0000259" key="3">
    <source>
        <dbReference type="Pfam" id="PF02782"/>
    </source>
</evidence>
<dbReference type="GO" id="GO:0019150">
    <property type="term" value="F:D-ribulokinase activity"/>
    <property type="evidence" value="ECO:0007669"/>
    <property type="project" value="TreeGrafter"/>
</dbReference>
<dbReference type="InterPro" id="IPR018485">
    <property type="entry name" value="FGGY_C"/>
</dbReference>
<dbReference type="OrthoDB" id="203824at2759"/>
<dbReference type="EMBL" id="JWZX01003156">
    <property type="protein sequence ID" value="KOO23789.1"/>
    <property type="molecule type" value="Genomic_DNA"/>
</dbReference>
<dbReference type="PANTHER" id="PTHR43435:SF4">
    <property type="entry name" value="FGGY CARBOHYDRATE KINASE DOMAIN-CONTAINING PROTEIN"/>
    <property type="match status" value="1"/>
</dbReference>